<protein>
    <submittedName>
        <fullName evidence="1">Uncharacterized protein</fullName>
    </submittedName>
</protein>
<dbReference type="OrthoDB" id="5290888at2"/>
<gene>
    <name evidence="1" type="ORF">B9G79_02575</name>
</gene>
<reference evidence="1 2" key="1">
    <citation type="submission" date="2017-04" db="EMBL/GenBank/DDBJ databases">
        <title>Whole genome sequence of Bdellovibrio bacteriovorus strain SSB218315.</title>
        <authorList>
            <person name="Oyedara O."/>
            <person name="Rodriguez-Perez M.A."/>
        </authorList>
    </citation>
    <scope>NUCLEOTIDE SEQUENCE [LARGE SCALE GENOMIC DNA]</scope>
    <source>
        <strain evidence="1 2">SSB218315</strain>
    </source>
</reference>
<proteinExistence type="predicted"/>
<organism evidence="1 2">
    <name type="scientific">Bdellovibrio bacteriovorus</name>
    <dbReference type="NCBI Taxonomy" id="959"/>
    <lineage>
        <taxon>Bacteria</taxon>
        <taxon>Pseudomonadati</taxon>
        <taxon>Bdellovibrionota</taxon>
        <taxon>Bdellovibrionia</taxon>
        <taxon>Bdellovibrionales</taxon>
        <taxon>Pseudobdellovibrionaceae</taxon>
        <taxon>Bdellovibrio</taxon>
    </lineage>
</organism>
<dbReference type="Proteomes" id="UP000197003">
    <property type="component" value="Chromosome"/>
</dbReference>
<name>A0A1Z3N4X5_BDEBC</name>
<evidence type="ECO:0000313" key="1">
    <source>
        <dbReference type="EMBL" id="ASD62530.1"/>
    </source>
</evidence>
<evidence type="ECO:0000313" key="2">
    <source>
        <dbReference type="Proteomes" id="UP000197003"/>
    </source>
</evidence>
<dbReference type="RefSeq" id="WP_088564162.1">
    <property type="nucleotide sequence ID" value="NZ_CP020946.1"/>
</dbReference>
<accession>A0A1Z3N4X5</accession>
<dbReference type="AlphaFoldDB" id="A0A1Z3N4X5"/>
<sequence length="273" mass="29840">MSRETKKYLPYILATLLLVGLIVMVQTQKPLKARTSGASFAQQAGYFFLPPGSAKVSDVTEAQYRALLTDFQVKYIMPVFNSTGRPLLIPAEWENPYFAAFAQNKDTYMQVSLWGGMARAPGASLPVLAGILCHEIGHVIAGEPRQTFTGAEWSSSEGQSDFYAAKDCLPQFLKAHPELVADINPQVLALCGGNELCARVAQTGVEMVQFFKRYDSQKSDDVSLWTPAPAAEQLLRNVYPSHQCRLDTYLAGALCQTGGSCSAPACWTANNQE</sequence>
<dbReference type="EMBL" id="CP020946">
    <property type="protein sequence ID" value="ASD62530.1"/>
    <property type="molecule type" value="Genomic_DNA"/>
</dbReference>